<protein>
    <submittedName>
        <fullName evidence="1">Uncharacterized protein</fullName>
    </submittedName>
</protein>
<sequence length="206" mass="23165">RGGWAGVIEAISLMGGLEYSGSTKEDEIILKRQSTSQITSIFGFTGLRIMDYQLKSLVFSHLSGSPRCYGHCEQTAGLRVIREDGDGMVGCYVCPSGYVSRIVRYSIKRDEEWFTSYLKELLGAQLDIKPQDVRVATRYNWDLGLGGEKHEAVLKEHYWVQSYRRTKSDDPNRQAVFMCSQCDSLFQQPASSKNTLCPACAPRNQA</sequence>
<accession>A0A2R6CEK5</accession>
<dbReference type="AlphaFoldDB" id="A0A2R6CEK5"/>
<name>A0A2R6CEK5_9ARCH</name>
<comment type="caution">
    <text evidence="1">The sequence shown here is derived from an EMBL/GenBank/DDBJ whole genome shotgun (WGS) entry which is preliminary data.</text>
</comment>
<evidence type="ECO:0000313" key="1">
    <source>
        <dbReference type="EMBL" id="PSO09332.1"/>
    </source>
</evidence>
<organism evidence="1 2">
    <name type="scientific">Candidatus Marsarchaeota G2 archaeon BE_D</name>
    <dbReference type="NCBI Taxonomy" id="1978158"/>
    <lineage>
        <taxon>Archaea</taxon>
        <taxon>Candidatus Marsarchaeota</taxon>
        <taxon>Candidatus Marsarchaeota group 2</taxon>
    </lineage>
</organism>
<gene>
    <name evidence="1" type="ORF">B9Q04_00860</name>
</gene>
<dbReference type="Proteomes" id="UP000242015">
    <property type="component" value="Unassembled WGS sequence"/>
</dbReference>
<feature type="non-terminal residue" evidence="1">
    <location>
        <position position="1"/>
    </location>
</feature>
<evidence type="ECO:0000313" key="2">
    <source>
        <dbReference type="Proteomes" id="UP000242015"/>
    </source>
</evidence>
<reference evidence="1 2" key="1">
    <citation type="submission" date="2017-04" db="EMBL/GenBank/DDBJ databases">
        <title>Novel microbial lineages endemic to geothermal iron-oxide mats fill important gaps in the evolutionary history of Archaea.</title>
        <authorList>
            <person name="Jay Z.J."/>
            <person name="Beam J.P."/>
            <person name="Dlakic M."/>
            <person name="Rusch D.B."/>
            <person name="Kozubal M.A."/>
            <person name="Inskeep W.P."/>
        </authorList>
    </citation>
    <scope>NUCLEOTIDE SEQUENCE [LARGE SCALE GENOMIC DNA]</scope>
    <source>
        <strain evidence="1">BE_D</strain>
    </source>
</reference>
<dbReference type="EMBL" id="NEXF01000008">
    <property type="protein sequence ID" value="PSO09332.1"/>
    <property type="molecule type" value="Genomic_DNA"/>
</dbReference>
<proteinExistence type="predicted"/>